<gene>
    <name evidence="3" type="primary">LOC120324167</name>
</gene>
<evidence type="ECO:0000313" key="2">
    <source>
        <dbReference type="Proteomes" id="UP000504627"/>
    </source>
</evidence>
<dbReference type="AlphaFoldDB" id="A0A7R5KML4"/>
<sequence length="234" mass="26488">MADLVGLLTKPQGLKTDYKYSKRGNKPDFKMLEEDDSFLNVKRSLKKRMVKHSTPVDSMLSRTDLTDLTNQSMKDQDTSKRVYGSPVPKSNTSRSLSQVSLVSINAYFPHMSPKRLSTVFDSQELNKEKSQSSQLVFSRRRLSTVLASDESNQESSDMETQATTKAFVEAAVTHKSGPSRLVTGIPGIKDLPIAKTRKKKTDKALVRKKEREWLLRQLKNIEEATKHELIIEEA</sequence>
<feature type="compositionally biased region" description="Polar residues" evidence="1">
    <location>
        <begin position="60"/>
        <end position="73"/>
    </location>
</feature>
<organism evidence="2 3">
    <name type="scientific">Pipra filicauda</name>
    <name type="common">Wire-tailed manakin</name>
    <dbReference type="NCBI Taxonomy" id="649802"/>
    <lineage>
        <taxon>Eukaryota</taxon>
        <taxon>Metazoa</taxon>
        <taxon>Chordata</taxon>
        <taxon>Craniata</taxon>
        <taxon>Vertebrata</taxon>
        <taxon>Euteleostomi</taxon>
        <taxon>Archelosauria</taxon>
        <taxon>Archosauria</taxon>
        <taxon>Dinosauria</taxon>
        <taxon>Saurischia</taxon>
        <taxon>Theropoda</taxon>
        <taxon>Coelurosauria</taxon>
        <taxon>Aves</taxon>
        <taxon>Neognathae</taxon>
        <taxon>Neoaves</taxon>
        <taxon>Telluraves</taxon>
        <taxon>Australaves</taxon>
        <taxon>Passeriformes</taxon>
        <taxon>Pipridae</taxon>
        <taxon>Pipra</taxon>
    </lineage>
</organism>
<reference evidence="3" key="1">
    <citation type="submission" date="2025-08" db="UniProtKB">
        <authorList>
            <consortium name="RefSeq"/>
        </authorList>
    </citation>
    <scope>IDENTIFICATION</scope>
    <source>
        <tissue evidence="3">Muscle</tissue>
    </source>
</reference>
<protein>
    <submittedName>
        <fullName evidence="3">Coiled-coil domain-containing protein 201-like</fullName>
    </submittedName>
</protein>
<keyword evidence="2" id="KW-1185">Reference proteome</keyword>
<proteinExistence type="predicted"/>
<feature type="region of interest" description="Disordered" evidence="1">
    <location>
        <begin position="50"/>
        <end position="94"/>
    </location>
</feature>
<evidence type="ECO:0000313" key="3">
    <source>
        <dbReference type="RefSeq" id="XP_039241805.1"/>
    </source>
</evidence>
<accession>A0A7R5KML4</accession>
<dbReference type="GeneID" id="120324167"/>
<name>A0A7R5KML4_9PASS</name>
<dbReference type="Proteomes" id="UP000504627">
    <property type="component" value="Unplaced"/>
</dbReference>
<evidence type="ECO:0000256" key="1">
    <source>
        <dbReference type="SAM" id="MobiDB-lite"/>
    </source>
</evidence>
<dbReference type="InParanoid" id="A0A7R5KML4"/>
<dbReference type="RefSeq" id="XP_039241805.1">
    <property type="nucleotide sequence ID" value="XM_039385871.1"/>
</dbReference>